<dbReference type="GO" id="GO:0003995">
    <property type="term" value="F:acyl-CoA dehydrogenase activity"/>
    <property type="evidence" value="ECO:0007669"/>
    <property type="project" value="InterPro"/>
</dbReference>
<dbReference type="FunFam" id="1.20.140.10:FF:000001">
    <property type="entry name" value="Acyl-CoA dehydrogenase"/>
    <property type="match status" value="1"/>
</dbReference>
<dbReference type="STRING" id="326424.FRAAL3144"/>
<dbReference type="InterPro" id="IPR006089">
    <property type="entry name" value="Acyl-CoA_DH_CS"/>
</dbReference>
<keyword evidence="5 10" id="KW-0274">FAD</keyword>
<feature type="domain" description="Acyl-CoA dehydrogenase/oxidase C-terminal" evidence="11">
    <location>
        <begin position="242"/>
        <end position="390"/>
    </location>
</feature>
<reference evidence="14 15" key="1">
    <citation type="journal article" date="2007" name="Genome Res.">
        <title>Genome characteristics of facultatively symbiotic Frankia sp. strains reflect host range and host plant biogeography.</title>
        <authorList>
            <person name="Normand P."/>
            <person name="Lapierre P."/>
            <person name="Tisa L.S."/>
            <person name="Gogarten J.P."/>
            <person name="Alloisio N."/>
            <person name="Bagnarol E."/>
            <person name="Bassi C.A."/>
            <person name="Berry A.M."/>
            <person name="Bickhart D.M."/>
            <person name="Choisne N."/>
            <person name="Couloux A."/>
            <person name="Cournoyer B."/>
            <person name="Cruveiller S."/>
            <person name="Daubin V."/>
            <person name="Demange N."/>
            <person name="Francino M.P."/>
            <person name="Goltsman E."/>
            <person name="Huang Y."/>
            <person name="Kopp O.R."/>
            <person name="Labarre L."/>
            <person name="Lapidus A."/>
            <person name="Lavire C."/>
            <person name="Marechal J."/>
            <person name="Martinez M."/>
            <person name="Mastronunzio J.E."/>
            <person name="Mullin B.C."/>
            <person name="Niemann J."/>
            <person name="Pujic P."/>
            <person name="Rawnsley T."/>
            <person name="Rouy Z."/>
            <person name="Schenowitz C."/>
            <person name="Sellstedt A."/>
            <person name="Tavares F."/>
            <person name="Tomkins J.P."/>
            <person name="Vallenet D."/>
            <person name="Valverde C."/>
            <person name="Wall L.G."/>
            <person name="Wang Y."/>
            <person name="Medigue C."/>
            <person name="Benson D.R."/>
        </authorList>
    </citation>
    <scope>NUCLEOTIDE SEQUENCE [LARGE SCALE GENOMIC DNA]</scope>
    <source>
        <strain evidence="15">DSM 45986 / CECT 9034 / ACN14a</strain>
    </source>
</reference>
<dbReference type="InterPro" id="IPR006091">
    <property type="entry name" value="Acyl-CoA_Oxase/DH_mid-dom"/>
</dbReference>
<dbReference type="PANTHER" id="PTHR48083:SF20">
    <property type="entry name" value="LONG-CHAIN SPECIFIC ACYL-COA DEHYDROGENASE, MITOCHONDRIAL"/>
    <property type="match status" value="1"/>
</dbReference>
<dbReference type="PANTHER" id="PTHR48083">
    <property type="entry name" value="MEDIUM-CHAIN SPECIFIC ACYL-COA DEHYDROGENASE, MITOCHONDRIAL-RELATED"/>
    <property type="match status" value="1"/>
</dbReference>
<evidence type="ECO:0000259" key="11">
    <source>
        <dbReference type="Pfam" id="PF00441"/>
    </source>
</evidence>
<dbReference type="InterPro" id="IPR009075">
    <property type="entry name" value="AcylCo_DH/oxidase_C"/>
</dbReference>
<evidence type="ECO:0000313" key="14">
    <source>
        <dbReference type="EMBL" id="CAJ61788.1"/>
    </source>
</evidence>
<dbReference type="InterPro" id="IPR013786">
    <property type="entry name" value="AcylCoA_DH/ox_N"/>
</dbReference>
<dbReference type="Gene3D" id="2.40.110.10">
    <property type="entry name" value="Butyryl-CoA Dehydrogenase, subunit A, domain 2"/>
    <property type="match status" value="1"/>
</dbReference>
<dbReference type="eggNOG" id="COG1960">
    <property type="taxonomic scope" value="Bacteria"/>
</dbReference>
<dbReference type="AlphaFoldDB" id="Q0RL17"/>
<dbReference type="Pfam" id="PF02771">
    <property type="entry name" value="Acyl-CoA_dh_N"/>
    <property type="match status" value="1"/>
</dbReference>
<organism evidence="14 15">
    <name type="scientific">Frankia alni (strain DSM 45986 / CECT 9034 / ACN14a)</name>
    <dbReference type="NCBI Taxonomy" id="326424"/>
    <lineage>
        <taxon>Bacteria</taxon>
        <taxon>Bacillati</taxon>
        <taxon>Actinomycetota</taxon>
        <taxon>Actinomycetes</taxon>
        <taxon>Frankiales</taxon>
        <taxon>Frankiaceae</taxon>
        <taxon>Frankia</taxon>
    </lineage>
</organism>
<evidence type="ECO:0000259" key="13">
    <source>
        <dbReference type="Pfam" id="PF02771"/>
    </source>
</evidence>
<comment type="similarity">
    <text evidence="3 10">Belongs to the acyl-CoA dehydrogenase family.</text>
</comment>
<dbReference type="InterPro" id="IPR037069">
    <property type="entry name" value="AcylCoA_DH/ox_N_sf"/>
</dbReference>
<protein>
    <recommendedName>
        <fullName evidence="8">Acyl-[acyl-carrier-protein] dehydrogenase MbtN</fullName>
    </recommendedName>
    <alternativeName>
        <fullName evidence="9">Mycobactin synthase protein N</fullName>
    </alternativeName>
</protein>
<evidence type="ECO:0000256" key="10">
    <source>
        <dbReference type="RuleBase" id="RU362125"/>
    </source>
</evidence>
<proteinExistence type="inferred from homology"/>
<comment type="pathway">
    <text evidence="2">Siderophore biosynthesis; mycobactin biosynthesis.</text>
</comment>
<comment type="cofactor">
    <cofactor evidence="1 10">
        <name>FAD</name>
        <dbReference type="ChEBI" id="CHEBI:57692"/>
    </cofactor>
</comment>
<evidence type="ECO:0000256" key="2">
    <source>
        <dbReference type="ARBA" id="ARBA00005102"/>
    </source>
</evidence>
<name>Q0RL17_FRAAA</name>
<dbReference type="Pfam" id="PF02770">
    <property type="entry name" value="Acyl-CoA_dh_M"/>
    <property type="match status" value="1"/>
</dbReference>
<dbReference type="Gene3D" id="1.20.140.10">
    <property type="entry name" value="Butyryl-CoA Dehydrogenase, subunit A, domain 3"/>
    <property type="match status" value="1"/>
</dbReference>
<dbReference type="InterPro" id="IPR046373">
    <property type="entry name" value="Acyl-CoA_Oxase/DH_mid-dom_sf"/>
</dbReference>
<dbReference type="HOGENOM" id="CLU_018204_0_3_11"/>
<evidence type="ECO:0000256" key="8">
    <source>
        <dbReference type="ARBA" id="ARBA00040394"/>
    </source>
</evidence>
<evidence type="ECO:0000256" key="4">
    <source>
        <dbReference type="ARBA" id="ARBA00022630"/>
    </source>
</evidence>
<dbReference type="PROSITE" id="PS00072">
    <property type="entry name" value="ACYL_COA_DH_1"/>
    <property type="match status" value="1"/>
</dbReference>
<evidence type="ECO:0000259" key="12">
    <source>
        <dbReference type="Pfam" id="PF02770"/>
    </source>
</evidence>
<evidence type="ECO:0000256" key="1">
    <source>
        <dbReference type="ARBA" id="ARBA00001974"/>
    </source>
</evidence>
<evidence type="ECO:0000256" key="9">
    <source>
        <dbReference type="ARBA" id="ARBA00042660"/>
    </source>
</evidence>
<dbReference type="InterPro" id="IPR036250">
    <property type="entry name" value="AcylCo_DH-like_C"/>
</dbReference>
<feature type="domain" description="Acyl-CoA dehydrogenase/oxidase N-terminal" evidence="13">
    <location>
        <begin position="19"/>
        <end position="131"/>
    </location>
</feature>
<dbReference type="Proteomes" id="UP000000657">
    <property type="component" value="Chromosome"/>
</dbReference>
<keyword evidence="4 10" id="KW-0285">Flavoprotein</keyword>
<dbReference type="SUPFAM" id="SSF56645">
    <property type="entry name" value="Acyl-CoA dehydrogenase NM domain-like"/>
    <property type="match status" value="1"/>
</dbReference>
<dbReference type="Pfam" id="PF00441">
    <property type="entry name" value="Acyl-CoA_dh_1"/>
    <property type="match status" value="1"/>
</dbReference>
<dbReference type="GO" id="GO:0033539">
    <property type="term" value="P:fatty acid beta-oxidation using acyl-CoA dehydrogenase"/>
    <property type="evidence" value="ECO:0007669"/>
    <property type="project" value="TreeGrafter"/>
</dbReference>
<dbReference type="FunFam" id="2.40.110.10:FF:000009">
    <property type="entry name" value="Acyl-CoA dehydrogenase"/>
    <property type="match status" value="1"/>
</dbReference>
<evidence type="ECO:0000256" key="6">
    <source>
        <dbReference type="ARBA" id="ARBA00023002"/>
    </source>
</evidence>
<evidence type="ECO:0000313" key="15">
    <source>
        <dbReference type="Proteomes" id="UP000000657"/>
    </source>
</evidence>
<keyword evidence="15" id="KW-1185">Reference proteome</keyword>
<dbReference type="SUPFAM" id="SSF47203">
    <property type="entry name" value="Acyl-CoA dehydrogenase C-terminal domain-like"/>
    <property type="match status" value="1"/>
</dbReference>
<evidence type="ECO:0000256" key="7">
    <source>
        <dbReference type="ARBA" id="ARBA00037085"/>
    </source>
</evidence>
<dbReference type="EMBL" id="CT573213">
    <property type="protein sequence ID" value="CAJ61788.1"/>
    <property type="molecule type" value="Genomic_DNA"/>
</dbReference>
<accession>Q0RL17</accession>
<gene>
    <name evidence="14" type="ordered locus">FRAAL3144</name>
</gene>
<dbReference type="Gene3D" id="1.10.540.10">
    <property type="entry name" value="Acyl-CoA dehydrogenase/oxidase, N-terminal domain"/>
    <property type="match status" value="1"/>
</dbReference>
<dbReference type="GO" id="GO:0005737">
    <property type="term" value="C:cytoplasm"/>
    <property type="evidence" value="ECO:0007669"/>
    <property type="project" value="TreeGrafter"/>
</dbReference>
<feature type="domain" description="Acyl-CoA oxidase/dehydrogenase middle" evidence="12">
    <location>
        <begin position="135"/>
        <end position="229"/>
    </location>
</feature>
<dbReference type="KEGG" id="fal:FRAAL3144"/>
<dbReference type="InterPro" id="IPR050741">
    <property type="entry name" value="Acyl-CoA_dehydrogenase"/>
</dbReference>
<sequence length="393" mass="43131">MMLPDDPRGGHEMQRSVFTPDHEEYRQLARTFVEKECLPHNDRWEAEGIVDRTAWLRAGEVGLLGPAVPEQYGGAGVDDPRYGAVVAEEFASAGIGGFAIQLHNDLIGPYLLELTTDEQKARWLPGYVRGELITAIAMTEPVAGSDLRGMRTTAVRDGDHYVVNGSKTFISNGILADLVVLCAKTTRADGEQGISLIVVERDTPGFERGRRLDKVGARSQDTAELFFTDARVPVANLLGEENEGLHYLMRNLAKERLSIAISSIQNVFRALELTTAYVRERRAFGKPIGSFQNTRFVLADLQARAWMARSFVDACLAALVVGELTGVEAAAAKLCATELEDAAVDAGVQLHGGYGWMNEYPIARMYRDSRISRILGGSNEIMKEIIGRSMQLG</sequence>
<comment type="function">
    <text evidence="7">Catalyzes the dehydrogenation at the alpha-beta position of ACP-bound acyl chains. This results in the introduction of a double bond in the lipidic chain, which is further transferred to the epsilon-amino group of lysine residue in the mycobactin core by MbtK.</text>
</comment>
<dbReference type="GO" id="GO:0050660">
    <property type="term" value="F:flavin adenine dinucleotide binding"/>
    <property type="evidence" value="ECO:0007669"/>
    <property type="project" value="InterPro"/>
</dbReference>
<evidence type="ECO:0000256" key="3">
    <source>
        <dbReference type="ARBA" id="ARBA00009347"/>
    </source>
</evidence>
<keyword evidence="6 10" id="KW-0560">Oxidoreductase</keyword>
<evidence type="ECO:0000256" key="5">
    <source>
        <dbReference type="ARBA" id="ARBA00022827"/>
    </source>
</evidence>
<dbReference type="InterPro" id="IPR009100">
    <property type="entry name" value="AcylCoA_DH/oxidase_NM_dom_sf"/>
</dbReference>